<evidence type="ECO:0000313" key="3">
    <source>
        <dbReference type="Proteomes" id="UP000623681"/>
    </source>
</evidence>
<organism evidence="2 3">
    <name type="scientific">Clostridium paridis</name>
    <dbReference type="NCBI Taxonomy" id="2803863"/>
    <lineage>
        <taxon>Bacteria</taxon>
        <taxon>Bacillati</taxon>
        <taxon>Bacillota</taxon>
        <taxon>Clostridia</taxon>
        <taxon>Eubacteriales</taxon>
        <taxon>Clostridiaceae</taxon>
        <taxon>Clostridium</taxon>
    </lineage>
</organism>
<feature type="transmembrane region" description="Helical" evidence="1">
    <location>
        <begin position="49"/>
        <end position="72"/>
    </location>
</feature>
<keyword evidence="1" id="KW-0472">Membrane</keyword>
<evidence type="ECO:0000256" key="1">
    <source>
        <dbReference type="SAM" id="Phobius"/>
    </source>
</evidence>
<dbReference type="InterPro" id="IPR025608">
    <property type="entry name" value="TcpE"/>
</dbReference>
<dbReference type="RefSeq" id="WP_202767632.1">
    <property type="nucleotide sequence ID" value="NZ_JAESWA010000022.1"/>
</dbReference>
<dbReference type="Proteomes" id="UP000623681">
    <property type="component" value="Unassembled WGS sequence"/>
</dbReference>
<sequence length="122" mass="14528">MKIKAYTNIWRIEGILYSIYDVELPLPVTYTQIGYGLSSLLFTIMFGDIFPLSLITNYFIKYFVIPVAFTWFMSKKTFDGKKPYKFLISWVKYKFRNKFTTKSRDIKLKNIVVDYEITVLNN</sequence>
<dbReference type="EMBL" id="JAESWA010000022">
    <property type="protein sequence ID" value="MBL4932266.1"/>
    <property type="molecule type" value="Genomic_DNA"/>
</dbReference>
<reference evidence="2" key="1">
    <citation type="submission" date="2021-01" db="EMBL/GenBank/DDBJ databases">
        <title>Genome public.</title>
        <authorList>
            <person name="Liu C."/>
            <person name="Sun Q."/>
        </authorList>
    </citation>
    <scope>NUCLEOTIDE SEQUENCE</scope>
    <source>
        <strain evidence="2">YIM B02565</strain>
    </source>
</reference>
<name>A0A937FIL0_9CLOT</name>
<dbReference type="Pfam" id="PF12648">
    <property type="entry name" value="TcpE"/>
    <property type="match status" value="1"/>
</dbReference>
<comment type="caution">
    <text evidence="2">The sequence shown here is derived from an EMBL/GenBank/DDBJ whole genome shotgun (WGS) entry which is preliminary data.</text>
</comment>
<proteinExistence type="predicted"/>
<dbReference type="AlphaFoldDB" id="A0A937FIL0"/>
<evidence type="ECO:0000313" key="2">
    <source>
        <dbReference type="EMBL" id="MBL4932266.1"/>
    </source>
</evidence>
<keyword evidence="1" id="KW-0812">Transmembrane</keyword>
<protein>
    <submittedName>
        <fullName evidence="2">Conjugal transfer protein</fullName>
    </submittedName>
</protein>
<keyword evidence="3" id="KW-1185">Reference proteome</keyword>
<gene>
    <name evidence="2" type="ORF">JK634_10645</name>
</gene>
<accession>A0A937FIL0</accession>
<keyword evidence="1" id="KW-1133">Transmembrane helix</keyword>